<sequence length="229" mass="26128">MANPLLGPPEIRLPTTATGTTANPLMGFTENNSATYLSTGNPCLDFFLHAVPDTPPEQLAERLLSAWDHDALTSLKLVCNLRGVRGTGKSDKEGFYAAALWLHKHHPKTLACNVRAIAEFGYLKDVLEILYRLLEGPEIREKEKMEWQIQKGEAMDLSLGRKKRKATDDKEKVKALRQEKAVAKAKKAFERYCQLFWILVFKTYVIWSNLMRSNYYWMYSVSVRCDIAI</sequence>
<organism evidence="2 3">
    <name type="scientific">Rhododendron simsii</name>
    <name type="common">Sims's rhododendron</name>
    <dbReference type="NCBI Taxonomy" id="118357"/>
    <lineage>
        <taxon>Eukaryota</taxon>
        <taxon>Viridiplantae</taxon>
        <taxon>Streptophyta</taxon>
        <taxon>Embryophyta</taxon>
        <taxon>Tracheophyta</taxon>
        <taxon>Spermatophyta</taxon>
        <taxon>Magnoliopsida</taxon>
        <taxon>eudicotyledons</taxon>
        <taxon>Gunneridae</taxon>
        <taxon>Pentapetalae</taxon>
        <taxon>asterids</taxon>
        <taxon>Ericales</taxon>
        <taxon>Ericaceae</taxon>
        <taxon>Ericoideae</taxon>
        <taxon>Rhodoreae</taxon>
        <taxon>Rhododendron</taxon>
    </lineage>
</organism>
<gene>
    <name evidence="2" type="ORF">RHSIM_Rhsim02G0036500</name>
</gene>
<comment type="caution">
    <text evidence="2">The sequence shown here is derived from an EMBL/GenBank/DDBJ whole genome shotgun (WGS) entry which is preliminary data.</text>
</comment>
<dbReference type="InterPro" id="IPR058580">
    <property type="entry name" value="DUF2828"/>
</dbReference>
<reference evidence="2" key="1">
    <citation type="submission" date="2019-11" db="EMBL/GenBank/DDBJ databases">
        <authorList>
            <person name="Liu Y."/>
            <person name="Hou J."/>
            <person name="Li T.-Q."/>
            <person name="Guan C.-H."/>
            <person name="Wu X."/>
            <person name="Wu H.-Z."/>
            <person name="Ling F."/>
            <person name="Zhang R."/>
            <person name="Shi X.-G."/>
            <person name="Ren J.-P."/>
            <person name="Chen E.-F."/>
            <person name="Sun J.-M."/>
        </authorList>
    </citation>
    <scope>NUCLEOTIDE SEQUENCE</scope>
    <source>
        <strain evidence="2">Adult_tree_wgs_1</strain>
        <tissue evidence="2">Leaves</tissue>
    </source>
</reference>
<evidence type="ECO:0000313" key="3">
    <source>
        <dbReference type="Proteomes" id="UP000626092"/>
    </source>
</evidence>
<evidence type="ECO:0000259" key="1">
    <source>
        <dbReference type="Pfam" id="PF11443"/>
    </source>
</evidence>
<dbReference type="PIRSF" id="PIRSF015417">
    <property type="entry name" value="T31B5_30_vWA"/>
    <property type="match status" value="1"/>
</dbReference>
<protein>
    <recommendedName>
        <fullName evidence="1">DUF2828 domain-containing protein</fullName>
    </recommendedName>
</protein>
<dbReference type="Pfam" id="PF11443">
    <property type="entry name" value="DUF2828"/>
    <property type="match status" value="1"/>
</dbReference>
<dbReference type="OrthoDB" id="1934832at2759"/>
<dbReference type="EMBL" id="WJXA01000002">
    <property type="protein sequence ID" value="KAF7151408.1"/>
    <property type="molecule type" value="Genomic_DNA"/>
</dbReference>
<evidence type="ECO:0000313" key="2">
    <source>
        <dbReference type="EMBL" id="KAF7151408.1"/>
    </source>
</evidence>
<dbReference type="PANTHER" id="PTHR31373:SF27">
    <property type="entry name" value="TROVE DOMAIN-CONTAINING PROTEIN"/>
    <property type="match status" value="1"/>
</dbReference>
<name>A0A834LZ94_RHOSS</name>
<proteinExistence type="predicted"/>
<dbReference type="AlphaFoldDB" id="A0A834LZ94"/>
<keyword evidence="3" id="KW-1185">Reference proteome</keyword>
<dbReference type="PANTHER" id="PTHR31373">
    <property type="entry name" value="OS06G0652100 PROTEIN"/>
    <property type="match status" value="1"/>
</dbReference>
<accession>A0A834LZ94</accession>
<feature type="domain" description="DUF2828" evidence="1">
    <location>
        <begin position="29"/>
        <end position="190"/>
    </location>
</feature>
<dbReference type="Proteomes" id="UP000626092">
    <property type="component" value="Unassembled WGS sequence"/>
</dbReference>
<dbReference type="InterPro" id="IPR011205">
    <property type="entry name" value="UCP015417_vWA"/>
</dbReference>